<dbReference type="InterPro" id="IPR012340">
    <property type="entry name" value="NA-bd_OB-fold"/>
</dbReference>
<dbReference type="SMART" id="SM00316">
    <property type="entry name" value="S1"/>
    <property type="match status" value="3"/>
</dbReference>
<dbReference type="InterPro" id="IPR014464">
    <property type="entry name" value="CvfB_fam"/>
</dbReference>
<evidence type="ECO:0000313" key="4">
    <source>
        <dbReference type="Proteomes" id="UP000033115"/>
    </source>
</evidence>
<proteinExistence type="inferred from homology"/>
<evidence type="ECO:0000313" key="3">
    <source>
        <dbReference type="EMBL" id="AKA70766.1"/>
    </source>
</evidence>
<dbReference type="InterPro" id="IPR003029">
    <property type="entry name" value="S1_domain"/>
</dbReference>
<name>A0A0E3GRR2_CLOSL</name>
<dbReference type="RefSeq" id="WP_029162035.1">
    <property type="nucleotide sequence ID" value="NZ_CP009933.1"/>
</dbReference>
<dbReference type="Pfam" id="PF17783">
    <property type="entry name" value="WHD_CvfB"/>
    <property type="match status" value="1"/>
</dbReference>
<dbReference type="PANTHER" id="PTHR37296:SF1">
    <property type="entry name" value="CONSERVED VIRULENCE FACTOR B"/>
    <property type="match status" value="1"/>
</dbReference>
<gene>
    <name evidence="3" type="ORF">CSCA_3641</name>
</gene>
<evidence type="ECO:0000259" key="2">
    <source>
        <dbReference type="SMART" id="SM00316"/>
    </source>
</evidence>
<dbReference type="HOGENOM" id="CLU_064885_0_1_9"/>
<dbReference type="KEGG" id="csq:CSCA_3641"/>
<accession>A0A0E3GRR2</accession>
<dbReference type="InterPro" id="IPR039566">
    <property type="entry name" value="CvfB_S1_st"/>
</dbReference>
<feature type="domain" description="S1 motif" evidence="2">
    <location>
        <begin position="156"/>
        <end position="219"/>
    </location>
</feature>
<dbReference type="InterPro" id="IPR036388">
    <property type="entry name" value="WH-like_DNA-bd_sf"/>
</dbReference>
<dbReference type="EMBL" id="CP009933">
    <property type="protein sequence ID" value="AKA70766.1"/>
    <property type="molecule type" value="Genomic_DNA"/>
</dbReference>
<organism evidence="3 4">
    <name type="scientific">Clostridium scatologenes</name>
    <dbReference type="NCBI Taxonomy" id="1548"/>
    <lineage>
        <taxon>Bacteria</taxon>
        <taxon>Bacillati</taxon>
        <taxon>Bacillota</taxon>
        <taxon>Clostridia</taxon>
        <taxon>Eubacteriales</taxon>
        <taxon>Clostridiaceae</taxon>
        <taxon>Clostridium</taxon>
    </lineage>
</organism>
<dbReference type="Proteomes" id="UP000033115">
    <property type="component" value="Chromosome"/>
</dbReference>
<dbReference type="PANTHER" id="PTHR37296">
    <property type="entry name" value="CONSERVED VIRULENCE FACTOR B"/>
    <property type="match status" value="1"/>
</dbReference>
<dbReference type="SUPFAM" id="SSF50249">
    <property type="entry name" value="Nucleic acid-binding proteins"/>
    <property type="match status" value="1"/>
</dbReference>
<dbReference type="STRING" id="1548.CSCA_3641"/>
<dbReference type="GO" id="GO:0003676">
    <property type="term" value="F:nucleic acid binding"/>
    <property type="evidence" value="ECO:0007669"/>
    <property type="project" value="InterPro"/>
</dbReference>
<dbReference type="AlphaFoldDB" id="A0A0E3GRR2"/>
<evidence type="ECO:0000256" key="1">
    <source>
        <dbReference type="PIRNR" id="PIRNR012524"/>
    </source>
</evidence>
<feature type="domain" description="S1 motif" evidence="2">
    <location>
        <begin position="73"/>
        <end position="134"/>
    </location>
</feature>
<dbReference type="Pfam" id="PF13509">
    <property type="entry name" value="S1_2"/>
    <property type="match status" value="2"/>
</dbReference>
<protein>
    <submittedName>
        <fullName evidence="3">RNA binding S1 domain protein</fullName>
    </submittedName>
</protein>
<sequence length="289" mass="33259">MINIGEFNVLKVVRKADFGYYLDAGTGNTSDDILLPNKSALEKEISIGDEVNAFIYRDSKDRIIATLKEPIAKVGEIAYLKVVSKTKIGSFIDFGMERDIFVPMKEQVYRLEIGSYYLFYIYLDKTNRIAATTDIDKYLENLNVEETDEILNGKYRVGDEVTGIIYGFQTNRSAMIAVDKKYRGVILKNEYFIDLKEGYELKLRVKKIYEDGKIGLTPRKRAEDERTELQESIIQYLKKHNGSMPFNDKSSPEDIRKVFHESKNYFKNALGGLMKQGIIEQDENGTRLK</sequence>
<comment type="similarity">
    <text evidence="1">Belongs to the CvfB family.</text>
</comment>
<feature type="domain" description="S1 motif" evidence="2">
    <location>
        <begin position="3"/>
        <end position="68"/>
    </location>
</feature>
<keyword evidence="4" id="KW-1185">Reference proteome</keyword>
<dbReference type="PIRSF" id="PIRSF012524">
    <property type="entry name" value="YitL_S1"/>
    <property type="match status" value="1"/>
</dbReference>
<reference evidence="3 4" key="1">
    <citation type="journal article" date="2015" name="J. Biotechnol.">
        <title>Complete genome sequence of a malodorant-producing acetogen, Clostridium scatologenes ATCC 25775(T).</title>
        <authorList>
            <person name="Zhu Z."/>
            <person name="Guo T."/>
            <person name="Zheng H."/>
            <person name="Song T."/>
            <person name="Ouyang P."/>
            <person name="Xie J."/>
        </authorList>
    </citation>
    <scope>NUCLEOTIDE SEQUENCE [LARGE SCALE GENOMIC DNA]</scope>
    <source>
        <strain evidence="3 4">ATCC 25775</strain>
    </source>
</reference>
<dbReference type="InterPro" id="IPR040764">
    <property type="entry name" value="CvfB_WH"/>
</dbReference>
<dbReference type="Gene3D" id="1.10.10.10">
    <property type="entry name" value="Winged helix-like DNA-binding domain superfamily/Winged helix DNA-binding domain"/>
    <property type="match status" value="1"/>
</dbReference>
<dbReference type="Gene3D" id="2.40.50.140">
    <property type="entry name" value="Nucleic acid-binding proteins"/>
    <property type="match status" value="2"/>
</dbReference>